<dbReference type="InterPro" id="IPR051619">
    <property type="entry name" value="TypeII_TA_RNase_PINc/VapC"/>
</dbReference>
<keyword evidence="5 6" id="KW-0460">Magnesium</keyword>
<dbReference type="GO" id="GO:0016787">
    <property type="term" value="F:hydrolase activity"/>
    <property type="evidence" value="ECO:0007669"/>
    <property type="project" value="UniProtKB-KW"/>
</dbReference>
<organism evidence="8 9">
    <name type="scientific">Amycolatopsis pithecellobii</name>
    <dbReference type="NCBI Taxonomy" id="664692"/>
    <lineage>
        <taxon>Bacteria</taxon>
        <taxon>Bacillati</taxon>
        <taxon>Actinomycetota</taxon>
        <taxon>Actinomycetes</taxon>
        <taxon>Pseudonocardiales</taxon>
        <taxon>Pseudonocardiaceae</taxon>
        <taxon>Amycolatopsis</taxon>
    </lineage>
</organism>
<dbReference type="InterPro" id="IPR029060">
    <property type="entry name" value="PIN-like_dom_sf"/>
</dbReference>
<dbReference type="AlphaFoldDB" id="A0A6N7YUI1"/>
<dbReference type="PANTHER" id="PTHR35901">
    <property type="entry name" value="RIBONUCLEASE VAPC3"/>
    <property type="match status" value="1"/>
</dbReference>
<evidence type="ECO:0000256" key="3">
    <source>
        <dbReference type="ARBA" id="ARBA00022723"/>
    </source>
</evidence>
<keyword evidence="6" id="KW-0800">Toxin</keyword>
<evidence type="ECO:0000256" key="6">
    <source>
        <dbReference type="HAMAP-Rule" id="MF_00265"/>
    </source>
</evidence>
<name>A0A6N7YUI1_9PSEU</name>
<dbReference type="InterPro" id="IPR044153">
    <property type="entry name" value="PIN_Pae0151-like"/>
</dbReference>
<evidence type="ECO:0000256" key="1">
    <source>
        <dbReference type="ARBA" id="ARBA00022649"/>
    </source>
</evidence>
<keyword evidence="4 6" id="KW-0378">Hydrolase</keyword>
<evidence type="ECO:0000256" key="5">
    <source>
        <dbReference type="ARBA" id="ARBA00022842"/>
    </source>
</evidence>
<dbReference type="SUPFAM" id="SSF88723">
    <property type="entry name" value="PIN domain-like"/>
    <property type="match status" value="1"/>
</dbReference>
<keyword evidence="9" id="KW-1185">Reference proteome</keyword>
<dbReference type="CDD" id="cd09873">
    <property type="entry name" value="PIN_Pae0151-like"/>
    <property type="match status" value="1"/>
</dbReference>
<feature type="domain" description="PIN" evidence="7">
    <location>
        <begin position="2"/>
        <end position="119"/>
    </location>
</feature>
<dbReference type="OrthoDB" id="4377304at2"/>
<proteinExistence type="inferred from homology"/>
<evidence type="ECO:0000259" key="7">
    <source>
        <dbReference type="Pfam" id="PF01850"/>
    </source>
</evidence>
<dbReference type="Gene3D" id="3.40.50.1010">
    <property type="entry name" value="5'-nuclease"/>
    <property type="match status" value="1"/>
</dbReference>
<dbReference type="EC" id="3.1.-.-" evidence="6"/>
<keyword evidence="3 6" id="KW-0479">Metal-binding</keyword>
<protein>
    <recommendedName>
        <fullName evidence="6">Ribonuclease VapC</fullName>
        <shortName evidence="6">RNase VapC</shortName>
        <ecNumber evidence="6">3.1.-.-</ecNumber>
    </recommendedName>
    <alternativeName>
        <fullName evidence="6">Toxin VapC</fullName>
    </alternativeName>
</protein>
<comment type="function">
    <text evidence="6">Toxic component of a toxin-antitoxin (TA) system. An RNase.</text>
</comment>
<accession>A0A6N7YUI1</accession>
<dbReference type="Pfam" id="PF01850">
    <property type="entry name" value="PIN"/>
    <property type="match status" value="1"/>
</dbReference>
<evidence type="ECO:0000256" key="2">
    <source>
        <dbReference type="ARBA" id="ARBA00022722"/>
    </source>
</evidence>
<dbReference type="Proteomes" id="UP000440096">
    <property type="component" value="Unassembled WGS sequence"/>
</dbReference>
<dbReference type="RefSeq" id="WP_154758870.1">
    <property type="nucleotide sequence ID" value="NZ_WMBA01000038.1"/>
</dbReference>
<feature type="binding site" evidence="6">
    <location>
        <position position="96"/>
    </location>
    <ligand>
        <name>Mg(2+)</name>
        <dbReference type="ChEBI" id="CHEBI:18420"/>
    </ligand>
</feature>
<keyword evidence="2 6" id="KW-0540">Nuclease</keyword>
<dbReference type="GO" id="GO:0090729">
    <property type="term" value="F:toxin activity"/>
    <property type="evidence" value="ECO:0007669"/>
    <property type="project" value="UniProtKB-KW"/>
</dbReference>
<evidence type="ECO:0000313" key="8">
    <source>
        <dbReference type="EMBL" id="MTD56725.1"/>
    </source>
</evidence>
<dbReference type="EMBL" id="WMBA01000038">
    <property type="protein sequence ID" value="MTD56725.1"/>
    <property type="molecule type" value="Genomic_DNA"/>
</dbReference>
<dbReference type="InterPro" id="IPR022907">
    <property type="entry name" value="VapC_family"/>
</dbReference>
<comment type="caution">
    <text evidence="8">The sequence shown here is derived from an EMBL/GenBank/DDBJ whole genome shotgun (WGS) entry which is preliminary data.</text>
</comment>
<feature type="binding site" evidence="6">
    <location>
        <position position="5"/>
    </location>
    <ligand>
        <name>Mg(2+)</name>
        <dbReference type="ChEBI" id="CHEBI:18420"/>
    </ligand>
</feature>
<dbReference type="PANTHER" id="PTHR35901:SF1">
    <property type="entry name" value="EXONUCLEASE VAPC9"/>
    <property type="match status" value="1"/>
</dbReference>
<comment type="cofactor">
    <cofactor evidence="6">
        <name>Mg(2+)</name>
        <dbReference type="ChEBI" id="CHEBI:18420"/>
    </cofactor>
</comment>
<evidence type="ECO:0000313" key="9">
    <source>
        <dbReference type="Proteomes" id="UP000440096"/>
    </source>
</evidence>
<dbReference type="HAMAP" id="MF_00265">
    <property type="entry name" value="VapC_Nob1"/>
    <property type="match status" value="1"/>
</dbReference>
<comment type="similarity">
    <text evidence="6">Belongs to the PINc/VapC protein family.</text>
</comment>
<dbReference type="GO" id="GO:0000287">
    <property type="term" value="F:magnesium ion binding"/>
    <property type="evidence" value="ECO:0007669"/>
    <property type="project" value="UniProtKB-UniRule"/>
</dbReference>
<evidence type="ECO:0000256" key="4">
    <source>
        <dbReference type="ARBA" id="ARBA00022801"/>
    </source>
</evidence>
<dbReference type="InterPro" id="IPR002716">
    <property type="entry name" value="PIN_dom"/>
</dbReference>
<dbReference type="GO" id="GO:0004540">
    <property type="term" value="F:RNA nuclease activity"/>
    <property type="evidence" value="ECO:0007669"/>
    <property type="project" value="InterPro"/>
</dbReference>
<keyword evidence="1 6" id="KW-1277">Toxin-antitoxin system</keyword>
<gene>
    <name evidence="6" type="primary">vapC</name>
    <name evidence="8" type="ORF">GKO32_22540</name>
</gene>
<sequence length="141" mass="14955">MIVIDASQLVEALVNDSVLGDLAQSALNADPRWVAPEPLRVEATSAIRGLLLAKRISGERADTAVSTLNQLTVGYAAWAEVADRVWELRHNLTPYDAAHIALAEARGCNLVTTDWKLSDCSAGRCQVDVVGAPAPAPRAGI</sequence>
<reference evidence="8 9" key="1">
    <citation type="submission" date="2019-11" db="EMBL/GenBank/DDBJ databases">
        <title>Draft genome of Amycolatopsis RM579.</title>
        <authorList>
            <person name="Duangmal K."/>
            <person name="Mingma R."/>
        </authorList>
    </citation>
    <scope>NUCLEOTIDE SEQUENCE [LARGE SCALE GENOMIC DNA]</scope>
    <source>
        <strain evidence="8 9">RM579</strain>
    </source>
</reference>